<dbReference type="InterPro" id="IPR036174">
    <property type="entry name" value="Znf_Sec23_Sec24_sf"/>
</dbReference>
<evidence type="ECO:0000256" key="5">
    <source>
        <dbReference type="ARBA" id="ARBA00023034"/>
    </source>
</evidence>
<keyword evidence="5" id="KW-0333">Golgi apparatus</keyword>
<evidence type="ECO:0000259" key="8">
    <source>
        <dbReference type="Pfam" id="PF04811"/>
    </source>
</evidence>
<dbReference type="Gene3D" id="1.20.120.730">
    <property type="entry name" value="Sec23/Sec24 helical domain"/>
    <property type="match status" value="1"/>
</dbReference>
<evidence type="ECO:0000256" key="1">
    <source>
        <dbReference type="ARBA" id="ARBA00004394"/>
    </source>
</evidence>
<evidence type="ECO:0000256" key="3">
    <source>
        <dbReference type="ARBA" id="ARBA00022448"/>
    </source>
</evidence>
<keyword evidence="3" id="KW-0813">Transport</keyword>
<dbReference type="SUPFAM" id="SSF81811">
    <property type="entry name" value="Helical domain of Sec23/24"/>
    <property type="match status" value="1"/>
</dbReference>
<dbReference type="InterPro" id="IPR006895">
    <property type="entry name" value="Znf_Sec23_Sec24"/>
</dbReference>
<dbReference type="Pfam" id="PF04810">
    <property type="entry name" value="zf-Sec23_Sec24"/>
    <property type="match status" value="1"/>
</dbReference>
<proteinExistence type="inferred from homology"/>
<dbReference type="InterPro" id="IPR029006">
    <property type="entry name" value="ADF-H/Gelsolin-like_dom_sf"/>
</dbReference>
<feature type="compositionally biased region" description="Polar residues" evidence="6">
    <location>
        <begin position="32"/>
        <end position="59"/>
    </location>
</feature>
<dbReference type="GO" id="GO:0090110">
    <property type="term" value="P:COPII-coated vesicle cargo loading"/>
    <property type="evidence" value="ECO:0007669"/>
    <property type="project" value="TreeGrafter"/>
</dbReference>
<dbReference type="EMBL" id="ML004429">
    <property type="protein sequence ID" value="RKP32745.1"/>
    <property type="molecule type" value="Genomic_DNA"/>
</dbReference>
<dbReference type="InterPro" id="IPR050550">
    <property type="entry name" value="SEC23_SEC24_subfamily"/>
</dbReference>
<accession>A0A4P9ZI85</accession>
<dbReference type="GO" id="GO:0000149">
    <property type="term" value="F:SNARE binding"/>
    <property type="evidence" value="ECO:0007669"/>
    <property type="project" value="TreeGrafter"/>
</dbReference>
<dbReference type="Pfam" id="PF08033">
    <property type="entry name" value="Sec23_BS"/>
    <property type="match status" value="1"/>
</dbReference>
<dbReference type="SUPFAM" id="SSF81995">
    <property type="entry name" value="beta-sandwich domain of Sec23/24"/>
    <property type="match status" value="1"/>
</dbReference>
<feature type="compositionally biased region" description="Basic residues" evidence="6">
    <location>
        <begin position="19"/>
        <end position="30"/>
    </location>
</feature>
<evidence type="ECO:0000256" key="6">
    <source>
        <dbReference type="SAM" id="MobiDB-lite"/>
    </source>
</evidence>
<feature type="domain" description="Sec23/Sec24 helical" evidence="9">
    <location>
        <begin position="647"/>
        <end position="753"/>
    </location>
</feature>
<keyword evidence="12" id="KW-1185">Reference proteome</keyword>
<evidence type="ECO:0000256" key="4">
    <source>
        <dbReference type="ARBA" id="ARBA00022927"/>
    </source>
</evidence>
<dbReference type="GO" id="GO:0030127">
    <property type="term" value="C:COPII vesicle coat"/>
    <property type="evidence" value="ECO:0007669"/>
    <property type="project" value="InterPro"/>
</dbReference>
<evidence type="ECO:0000256" key="2">
    <source>
        <dbReference type="ARBA" id="ARBA00008334"/>
    </source>
</evidence>
<comment type="similarity">
    <text evidence="2">Belongs to the SEC23/SEC24 family. SEC24 subfamily.</text>
</comment>
<keyword evidence="4" id="KW-0653">Protein transport</keyword>
<dbReference type="Gene3D" id="3.40.20.10">
    <property type="entry name" value="Severin"/>
    <property type="match status" value="1"/>
</dbReference>
<evidence type="ECO:0000259" key="7">
    <source>
        <dbReference type="Pfam" id="PF04810"/>
    </source>
</evidence>
<comment type="subcellular location">
    <subcellularLocation>
        <location evidence="1">Golgi apparatus membrane</location>
    </subcellularLocation>
</comment>
<dbReference type="Proteomes" id="UP000268321">
    <property type="component" value="Unassembled WGS sequence"/>
</dbReference>
<dbReference type="InterPro" id="IPR036175">
    <property type="entry name" value="Sec23/24_helical_dom_sf"/>
</dbReference>
<name>A0A4P9ZI85_9ASCO</name>
<dbReference type="InterPro" id="IPR012990">
    <property type="entry name" value="Beta-sandwich_Sec23_24"/>
</dbReference>
<protein>
    <submittedName>
        <fullName evidence="11">Beta-sandwich domain of Sec23/24</fullName>
    </submittedName>
</protein>
<dbReference type="Pfam" id="PF04811">
    <property type="entry name" value="Sec23_trunk"/>
    <property type="match status" value="1"/>
</dbReference>
<organism evidence="11 12">
    <name type="scientific">Metschnikowia bicuspidata</name>
    <dbReference type="NCBI Taxonomy" id="27322"/>
    <lineage>
        <taxon>Eukaryota</taxon>
        <taxon>Fungi</taxon>
        <taxon>Dikarya</taxon>
        <taxon>Ascomycota</taxon>
        <taxon>Saccharomycotina</taxon>
        <taxon>Pichiomycetes</taxon>
        <taxon>Metschnikowiaceae</taxon>
        <taxon>Metschnikowia</taxon>
    </lineage>
</organism>
<dbReference type="SUPFAM" id="SSF53300">
    <property type="entry name" value="vWA-like"/>
    <property type="match status" value="1"/>
</dbReference>
<dbReference type="Gene3D" id="2.30.30.380">
    <property type="entry name" value="Zn-finger domain of Sec23/24"/>
    <property type="match status" value="1"/>
</dbReference>
<feature type="domain" description="Sec23/Sec24 beta-sandwich" evidence="10">
    <location>
        <begin position="542"/>
        <end position="635"/>
    </location>
</feature>
<evidence type="ECO:0000313" key="12">
    <source>
        <dbReference type="Proteomes" id="UP000268321"/>
    </source>
</evidence>
<reference evidence="12" key="1">
    <citation type="journal article" date="2018" name="Nat. Microbiol.">
        <title>Leveraging single-cell genomics to expand the fungal tree of life.</title>
        <authorList>
            <person name="Ahrendt S.R."/>
            <person name="Quandt C.A."/>
            <person name="Ciobanu D."/>
            <person name="Clum A."/>
            <person name="Salamov A."/>
            <person name="Andreopoulos B."/>
            <person name="Cheng J.F."/>
            <person name="Woyke T."/>
            <person name="Pelin A."/>
            <person name="Henrissat B."/>
            <person name="Reynolds N.K."/>
            <person name="Benny G.L."/>
            <person name="Smith M.E."/>
            <person name="James T.Y."/>
            <person name="Grigoriev I.V."/>
        </authorList>
    </citation>
    <scope>NUCLEOTIDE SEQUENCE [LARGE SCALE GENOMIC DNA]</scope>
    <source>
        <strain evidence="12">Baker2002</strain>
    </source>
</reference>
<dbReference type="GO" id="GO:0070971">
    <property type="term" value="C:endoplasmic reticulum exit site"/>
    <property type="evidence" value="ECO:0007669"/>
    <property type="project" value="TreeGrafter"/>
</dbReference>
<evidence type="ECO:0000313" key="11">
    <source>
        <dbReference type="EMBL" id="RKP32745.1"/>
    </source>
</evidence>
<dbReference type="InterPro" id="IPR036465">
    <property type="entry name" value="vWFA_dom_sf"/>
</dbReference>
<sequence length="952" mass="106300">MNASPAELAAPFANLNVSRPKKKKPARAYHSHQYNQFQEPSQPAQPNQFSQVNHSSQNAPAEGFDYPQAAGSSVNISNPVQMATQEDVLSLAAARHAQQQRYSTPLYSESGEPLGFKSFLSFENVRPPMAGTQYHATDQCSAVPKFIRTTMYSVPESENLRRATKLPLAVTVRPFAPLLASELPVPVVDMSKLGEFDARDNLDIGPPRCNRCRAFINPFMLFSGPMRFICNICQFPSNTLPLEYSAPVDVTTQQRSDRLMRPELHRGVYDIILPSYYNVDGKAVVHKGFHHVFVVDISHQSVIKQLPVLVADALRAAIFDYQNSDAALQLAVQRNFKFAIILFDKKVQFFNLSAKLESAQLAVSPDLEDPFVPFIDGLFVDPDECATQLEDALNKLEEICSANTMHDSEPCLSVALRAATMCLEQVGGGKITAILSTLSSWGPGRSEIKSLRAVGRNPLAEMEKELLSPTSKYYQLLVKDMIVHNVGLDVFAVADTPIDIANLGWLASSTGGKVHKFVNFLPMRDGRSFISKVYESVHKTVGYQGLFKLRCSTGLQVLRYYGFPANNDSGIAGYSHPGLPDPVVPVLTEDQTFTVLLEFDGVLRTSYDCHFQASVLYTDAQGVRKLRVMNLVTSVSERLPDVFNFVDQEAIAVTILREALTFAGKQSIADLRKSVNEKIVDIFSHYRAMAEQSGEFNPSMARELVFPDSMKHFALYSLAIIKTRALRDSAAISDDLRLCDLYQMMFMPVDQLVYHLCPALVEVHSFMEDDCMVIEDEANVDYFIKLPESIPLTAKATVNSLYILCNGTSVFVRIHPETNPLLLKDLFGEHVDSCKDVDRDLDCFPDLPTHISQQARNLVKYFHMNIIRSSLIDESSIIIARDSFDSTFHPYSECLVEDKLPSKTINTSPNYVEFLASVHKAVNVKLASDKSTKKDLQTTYTHDTLAQRMIHY</sequence>
<dbReference type="InterPro" id="IPR006900">
    <property type="entry name" value="Sec23/24_helical_dom"/>
</dbReference>
<dbReference type="PANTHER" id="PTHR13803:SF4">
    <property type="entry name" value="SECRETORY 24CD, ISOFORM C"/>
    <property type="match status" value="1"/>
</dbReference>
<dbReference type="InterPro" id="IPR036180">
    <property type="entry name" value="Gelsolin-like_dom_sf"/>
</dbReference>
<gene>
    <name evidence="11" type="ORF">METBISCDRAFT_11490</name>
</gene>
<dbReference type="GO" id="GO:0000139">
    <property type="term" value="C:Golgi membrane"/>
    <property type="evidence" value="ECO:0007669"/>
    <property type="project" value="UniProtKB-SubCell"/>
</dbReference>
<feature type="region of interest" description="Disordered" evidence="6">
    <location>
        <begin position="1"/>
        <end position="72"/>
    </location>
</feature>
<dbReference type="SUPFAM" id="SSF82754">
    <property type="entry name" value="C-terminal, gelsolin-like domain of Sec23/24"/>
    <property type="match status" value="1"/>
</dbReference>
<dbReference type="Gene3D" id="2.60.40.1670">
    <property type="entry name" value="beta-sandwich domain of Sec23/24"/>
    <property type="match status" value="1"/>
</dbReference>
<evidence type="ECO:0000259" key="10">
    <source>
        <dbReference type="Pfam" id="PF08033"/>
    </source>
</evidence>
<dbReference type="PANTHER" id="PTHR13803">
    <property type="entry name" value="SEC24-RELATED PROTEIN"/>
    <property type="match status" value="1"/>
</dbReference>
<dbReference type="Gene3D" id="3.40.50.410">
    <property type="entry name" value="von Willebrand factor, type A domain"/>
    <property type="match status" value="1"/>
</dbReference>
<dbReference type="SUPFAM" id="SSF82919">
    <property type="entry name" value="Zn-finger domain of Sec23/24"/>
    <property type="match status" value="1"/>
</dbReference>
<dbReference type="Pfam" id="PF04815">
    <property type="entry name" value="Sec23_helical"/>
    <property type="match status" value="1"/>
</dbReference>
<dbReference type="OrthoDB" id="49016at2759"/>
<feature type="domain" description="Sec23/Sec24 trunk" evidence="8">
    <location>
        <begin position="290"/>
        <end position="532"/>
    </location>
</feature>
<dbReference type="InterPro" id="IPR006896">
    <property type="entry name" value="Sec23/24_trunk_dom"/>
</dbReference>
<evidence type="ECO:0000259" key="9">
    <source>
        <dbReference type="Pfam" id="PF04815"/>
    </source>
</evidence>
<dbReference type="GO" id="GO:0006886">
    <property type="term" value="P:intracellular protein transport"/>
    <property type="evidence" value="ECO:0007669"/>
    <property type="project" value="InterPro"/>
</dbReference>
<dbReference type="AlphaFoldDB" id="A0A4P9ZI85"/>
<dbReference type="GO" id="GO:0008270">
    <property type="term" value="F:zinc ion binding"/>
    <property type="evidence" value="ECO:0007669"/>
    <property type="project" value="InterPro"/>
</dbReference>
<feature type="domain" description="Zinc finger Sec23/Sec24-type" evidence="7">
    <location>
        <begin position="206"/>
        <end position="244"/>
    </location>
</feature>